<organism evidence="1 2">
    <name type="scientific">Trichoplax adhaerens</name>
    <name type="common">Trichoplax reptans</name>
    <dbReference type="NCBI Taxonomy" id="10228"/>
    <lineage>
        <taxon>Eukaryota</taxon>
        <taxon>Metazoa</taxon>
        <taxon>Placozoa</taxon>
        <taxon>Uniplacotomia</taxon>
        <taxon>Trichoplacea</taxon>
        <taxon>Trichoplacidae</taxon>
        <taxon>Trichoplax</taxon>
    </lineage>
</organism>
<gene>
    <name evidence="1" type="ORF">TRIADDRAFT_55571</name>
</gene>
<accession>B3RV92</accession>
<dbReference type="PhylomeDB" id="B3RV92"/>
<keyword evidence="2" id="KW-1185">Reference proteome</keyword>
<dbReference type="EMBL" id="DS985244">
    <property type="protein sequence ID" value="EDV25953.1"/>
    <property type="molecule type" value="Genomic_DNA"/>
</dbReference>
<dbReference type="Proteomes" id="UP000009022">
    <property type="component" value="Unassembled WGS sequence"/>
</dbReference>
<dbReference type="AlphaFoldDB" id="B3RV92"/>
<dbReference type="PANTHER" id="PTHR44147:SF2">
    <property type="entry name" value="DEHYDROGENASE_REDUCTASE SDR FAMILY MEMBER 1"/>
    <property type="match status" value="1"/>
</dbReference>
<sequence>MATYQNGTSTRSKRLKGKVCLVTGASRGLGRTFYPDPECSGGSLCETAKAIDDAGGICYPVKCDHSQDEDVKRLFERITLEQHGRLDIVVNNAFSGIRAIIDNLLFPFWEQPLSLWDNVNDVGLRISNNVKFLKIVNCCRGYYTTTWHAARLMIVRSKGLIVNVSSGAALDIACNASLGIGKAAVDRMATTCARDLKQFNIAMVSIWPGIVRTEVTAHFEKSLDCTKELKEMSAYSTQIISKIKQEDPQFTGRAIVALATDETILNKSGRILDISDLAREYGFTDVDG</sequence>
<dbReference type="InParanoid" id="B3RV92"/>
<dbReference type="OrthoDB" id="1933717at2759"/>
<dbReference type="InterPro" id="IPR036291">
    <property type="entry name" value="NAD(P)-bd_dom_sf"/>
</dbReference>
<dbReference type="KEGG" id="tad:TRIADDRAFT_55571"/>
<dbReference type="CTD" id="6753199"/>
<dbReference type="RefSeq" id="XP_002111986.1">
    <property type="nucleotide sequence ID" value="XM_002111950.1"/>
</dbReference>
<dbReference type="HOGENOM" id="CLU_010194_14_1_1"/>
<dbReference type="STRING" id="10228.B3RV92"/>
<dbReference type="eggNOG" id="KOG0725">
    <property type="taxonomic scope" value="Eukaryota"/>
</dbReference>
<proteinExistence type="predicted"/>
<dbReference type="Pfam" id="PF00106">
    <property type="entry name" value="adh_short"/>
    <property type="match status" value="1"/>
</dbReference>
<dbReference type="OMA" id="EFFGFNR"/>
<dbReference type="InterPro" id="IPR002347">
    <property type="entry name" value="SDR_fam"/>
</dbReference>
<dbReference type="PRINTS" id="PR00081">
    <property type="entry name" value="GDHRDH"/>
</dbReference>
<reference evidence="1 2" key="1">
    <citation type="journal article" date="2008" name="Nature">
        <title>The Trichoplax genome and the nature of placozoans.</title>
        <authorList>
            <person name="Srivastava M."/>
            <person name="Begovic E."/>
            <person name="Chapman J."/>
            <person name="Putnam N.H."/>
            <person name="Hellsten U."/>
            <person name="Kawashima T."/>
            <person name="Kuo A."/>
            <person name="Mitros T."/>
            <person name="Salamov A."/>
            <person name="Carpenter M.L."/>
            <person name="Signorovitch A.Y."/>
            <person name="Moreno M.A."/>
            <person name="Kamm K."/>
            <person name="Grimwood J."/>
            <person name="Schmutz J."/>
            <person name="Shapiro H."/>
            <person name="Grigoriev I.V."/>
            <person name="Buss L.W."/>
            <person name="Schierwater B."/>
            <person name="Dellaporta S.L."/>
            <person name="Rokhsar D.S."/>
        </authorList>
    </citation>
    <scope>NUCLEOTIDE SEQUENCE [LARGE SCALE GENOMIC DNA]</scope>
    <source>
        <strain evidence="1 2">Grell-BS-1999</strain>
    </source>
</reference>
<protein>
    <recommendedName>
        <fullName evidence="3">Dehydrogenase/reductase SDR family member 1</fullName>
    </recommendedName>
</protein>
<dbReference type="Gene3D" id="3.40.50.720">
    <property type="entry name" value="NAD(P)-binding Rossmann-like Domain"/>
    <property type="match status" value="1"/>
</dbReference>
<evidence type="ECO:0008006" key="3">
    <source>
        <dbReference type="Google" id="ProtNLM"/>
    </source>
</evidence>
<name>B3RV92_TRIAD</name>
<dbReference type="GeneID" id="6753199"/>
<evidence type="ECO:0000313" key="1">
    <source>
        <dbReference type="EMBL" id="EDV25953.1"/>
    </source>
</evidence>
<evidence type="ECO:0000313" key="2">
    <source>
        <dbReference type="Proteomes" id="UP000009022"/>
    </source>
</evidence>
<dbReference type="PANTHER" id="PTHR44147">
    <property type="entry name" value="DEHYDROGENASE/REDUCTASE SDR FAMILY MEMBER 1"/>
    <property type="match status" value="1"/>
</dbReference>
<dbReference type="SUPFAM" id="SSF51735">
    <property type="entry name" value="NAD(P)-binding Rossmann-fold domains"/>
    <property type="match status" value="1"/>
</dbReference>